<accession>A0A1U7YYF4</accession>
<keyword evidence="2" id="KW-0677">Repeat</keyword>
<dbReference type="RefSeq" id="XP_010244597.1">
    <property type="nucleotide sequence ID" value="XM_010246295.2"/>
</dbReference>
<dbReference type="GeneID" id="104588390"/>
<dbReference type="Pfam" id="PF13499">
    <property type="entry name" value="EF-hand_7"/>
    <property type="match status" value="2"/>
</dbReference>
<feature type="region of interest" description="Disordered" evidence="4">
    <location>
        <begin position="1"/>
        <end position="22"/>
    </location>
</feature>
<dbReference type="Gene3D" id="1.10.238.10">
    <property type="entry name" value="EF-hand"/>
    <property type="match status" value="3"/>
</dbReference>
<feature type="compositionally biased region" description="Low complexity" evidence="4">
    <location>
        <begin position="12"/>
        <end position="22"/>
    </location>
</feature>
<evidence type="ECO:0000313" key="6">
    <source>
        <dbReference type="Proteomes" id="UP000189703"/>
    </source>
</evidence>
<dbReference type="PROSITE" id="PS00018">
    <property type="entry name" value="EF_HAND_1"/>
    <property type="match status" value="3"/>
</dbReference>
<name>A0A1U7YYF4_NELNU</name>
<evidence type="ECO:0000256" key="2">
    <source>
        <dbReference type="ARBA" id="ARBA00022737"/>
    </source>
</evidence>
<dbReference type="InterPro" id="IPR039647">
    <property type="entry name" value="EF_hand_pair_protein_CML-like"/>
</dbReference>
<dbReference type="AlphaFoldDB" id="A0A1U7YYF4"/>
<proteinExistence type="predicted"/>
<reference evidence="7" key="1">
    <citation type="submission" date="2025-08" db="UniProtKB">
        <authorList>
            <consortium name="RefSeq"/>
        </authorList>
    </citation>
    <scope>IDENTIFICATION</scope>
</reference>
<evidence type="ECO:0000256" key="1">
    <source>
        <dbReference type="ARBA" id="ARBA00022723"/>
    </source>
</evidence>
<protein>
    <submittedName>
        <fullName evidence="7">Calcium-binding protein CML42-like</fullName>
    </submittedName>
</protein>
<dbReference type="CDD" id="cd00051">
    <property type="entry name" value="EFh"/>
    <property type="match status" value="1"/>
</dbReference>
<keyword evidence="6" id="KW-1185">Reference proteome</keyword>
<organism evidence="6 7">
    <name type="scientific">Nelumbo nucifera</name>
    <name type="common">Sacred lotus</name>
    <dbReference type="NCBI Taxonomy" id="4432"/>
    <lineage>
        <taxon>Eukaryota</taxon>
        <taxon>Viridiplantae</taxon>
        <taxon>Streptophyta</taxon>
        <taxon>Embryophyta</taxon>
        <taxon>Tracheophyta</taxon>
        <taxon>Spermatophyta</taxon>
        <taxon>Magnoliopsida</taxon>
        <taxon>Proteales</taxon>
        <taxon>Nelumbonaceae</taxon>
        <taxon>Nelumbo</taxon>
    </lineage>
</organism>
<dbReference type="STRING" id="4432.A0A1U7YYF4"/>
<dbReference type="GO" id="GO:0005509">
    <property type="term" value="F:calcium ion binding"/>
    <property type="evidence" value="ECO:0000318"/>
    <property type="project" value="GO_Central"/>
</dbReference>
<dbReference type="SMART" id="SM00054">
    <property type="entry name" value="EFh"/>
    <property type="match status" value="3"/>
</dbReference>
<dbReference type="PROSITE" id="PS50222">
    <property type="entry name" value="EF_HAND_2"/>
    <property type="match status" value="3"/>
</dbReference>
<dbReference type="FunCoup" id="A0A1U7YYF4">
    <property type="interactions" value="196"/>
</dbReference>
<dbReference type="InterPro" id="IPR002048">
    <property type="entry name" value="EF_hand_dom"/>
</dbReference>
<evidence type="ECO:0000259" key="5">
    <source>
        <dbReference type="PROSITE" id="PS50222"/>
    </source>
</evidence>
<dbReference type="eggNOG" id="KOG0027">
    <property type="taxonomic scope" value="Eukaryota"/>
</dbReference>
<dbReference type="InterPro" id="IPR011992">
    <property type="entry name" value="EF-hand-dom_pair"/>
</dbReference>
<gene>
    <name evidence="7" type="primary">LOC104588390</name>
</gene>
<dbReference type="InParanoid" id="A0A1U7YYF4"/>
<keyword evidence="1" id="KW-0479">Metal-binding</keyword>
<dbReference type="OrthoDB" id="26525at2759"/>
<feature type="domain" description="EF-hand" evidence="5">
    <location>
        <begin position="27"/>
        <end position="62"/>
    </location>
</feature>
<dbReference type="FunFam" id="1.10.238.10:FF:000003">
    <property type="entry name" value="Calmodulin A"/>
    <property type="match status" value="1"/>
</dbReference>
<dbReference type="InterPro" id="IPR018247">
    <property type="entry name" value="EF_Hand_1_Ca_BS"/>
</dbReference>
<dbReference type="SUPFAM" id="SSF47473">
    <property type="entry name" value="EF-hand"/>
    <property type="match status" value="1"/>
</dbReference>
<feature type="domain" description="EF-hand" evidence="5">
    <location>
        <begin position="169"/>
        <end position="204"/>
    </location>
</feature>
<feature type="domain" description="EF-hand" evidence="5">
    <location>
        <begin position="131"/>
        <end position="166"/>
    </location>
</feature>
<dbReference type="Proteomes" id="UP000189703">
    <property type="component" value="Unplaced"/>
</dbReference>
<dbReference type="OMA" id="GEGSCCD"/>
<sequence>MEGPPTPAIKPRLGQSSSSFRLRSPSLNSLRLRRIFDLFDKNGDGLITVEELCQALDLLGLEADMSELESIVQCYIKPGNNGLEYNDFEALHQSLGDMYFGVNVGGEEGREGEEERAASGATTTTTARELQEEADLTEAFKVFDVDGDGFISAMELQVVLAKLGFSEGSEIGRVEQMIFSVDRNQDGRVDFYEFKDMMQNVLVRTS</sequence>
<dbReference type="KEGG" id="nnu:104588390"/>
<keyword evidence="3" id="KW-0106">Calcium</keyword>
<evidence type="ECO:0000313" key="7">
    <source>
        <dbReference type="RefSeq" id="XP_010244597.1"/>
    </source>
</evidence>
<dbReference type="PANTHER" id="PTHR10891">
    <property type="entry name" value="EF-HAND CALCIUM-BINDING DOMAIN CONTAINING PROTEIN"/>
    <property type="match status" value="1"/>
</dbReference>
<evidence type="ECO:0000256" key="3">
    <source>
        <dbReference type="ARBA" id="ARBA00022837"/>
    </source>
</evidence>
<evidence type="ECO:0000256" key="4">
    <source>
        <dbReference type="SAM" id="MobiDB-lite"/>
    </source>
</evidence>